<dbReference type="GO" id="GO:0009103">
    <property type="term" value="P:lipopolysaccharide biosynthetic process"/>
    <property type="evidence" value="ECO:0007669"/>
    <property type="project" value="TreeGrafter"/>
</dbReference>
<evidence type="ECO:0000313" key="3">
    <source>
        <dbReference type="Proteomes" id="UP000254893"/>
    </source>
</evidence>
<dbReference type="SUPFAM" id="SSF53756">
    <property type="entry name" value="UDP-Glycosyltransferase/glycogen phosphorylase"/>
    <property type="match status" value="1"/>
</dbReference>
<dbReference type="Proteomes" id="UP000254893">
    <property type="component" value="Unassembled WGS sequence"/>
</dbReference>
<reference evidence="2 3" key="1">
    <citation type="submission" date="2018-06" db="EMBL/GenBank/DDBJ databases">
        <authorList>
            <consortium name="Pathogen Informatics"/>
            <person name="Doyle S."/>
        </authorList>
    </citation>
    <scope>NUCLEOTIDE SEQUENCE [LARGE SCALE GENOMIC DNA]</scope>
    <source>
        <strain evidence="2 3">NCTC11388</strain>
    </source>
</reference>
<keyword evidence="1" id="KW-0808">Transferase</keyword>
<dbReference type="AlphaFoldDB" id="A0A380B9P2"/>
<sequence length="369" mass="43135">MNSKGGNLTRCNQMLQYFQKNNQVLDVHFVSSLYWDDISVDKFKLTYPEIMLHVLDPKMSTRSIWRCFLEDKILRKLKKIRNKKALDHLTPYLGNRFKEIFQQNRYDIILISYSTWGNIINYSKNSYSIIDTHDFMTLQYKTDNEGKGLLNIGEIFQEEIDILKKYDEIWTYSVEEQYVFEQFTNSNVTLMPVSFPSTRLDPHRSIKYDVLYVASDNRHNIKSIKWFLEFVFPLLGDVKLYVVGKICNTIDDAPNIIKLGVVENLEEIYKFSKISICPMITGTGVKIKVLESLSYGLPVVTTRRGVDGLVNKFQNGCLVADDPITFANNIMKLLEEEEYYQQISNEGQKYFSANHNWTLEESNLNKVFL</sequence>
<gene>
    <name evidence="2" type="ORF">NCTC11388_00193</name>
</gene>
<dbReference type="Gene3D" id="3.40.50.2000">
    <property type="entry name" value="Glycogen Phosphorylase B"/>
    <property type="match status" value="1"/>
</dbReference>
<dbReference type="GO" id="GO:0016757">
    <property type="term" value="F:glycosyltransferase activity"/>
    <property type="evidence" value="ECO:0007669"/>
    <property type="project" value="TreeGrafter"/>
</dbReference>
<organism evidence="2 3">
    <name type="scientific">Sphingobacterium spiritivorum</name>
    <name type="common">Flavobacterium spiritivorum</name>
    <dbReference type="NCBI Taxonomy" id="258"/>
    <lineage>
        <taxon>Bacteria</taxon>
        <taxon>Pseudomonadati</taxon>
        <taxon>Bacteroidota</taxon>
        <taxon>Sphingobacteriia</taxon>
        <taxon>Sphingobacteriales</taxon>
        <taxon>Sphingobacteriaceae</taxon>
        <taxon>Sphingobacterium</taxon>
    </lineage>
</organism>
<dbReference type="Pfam" id="PF13692">
    <property type="entry name" value="Glyco_trans_1_4"/>
    <property type="match status" value="1"/>
</dbReference>
<proteinExistence type="predicted"/>
<dbReference type="EMBL" id="UGYW01000001">
    <property type="protein sequence ID" value="SUI96871.1"/>
    <property type="molecule type" value="Genomic_DNA"/>
</dbReference>
<name>A0A380B9P2_SPHSI</name>
<dbReference type="PANTHER" id="PTHR46401:SF2">
    <property type="entry name" value="GLYCOSYLTRANSFERASE WBBK-RELATED"/>
    <property type="match status" value="1"/>
</dbReference>
<evidence type="ECO:0000313" key="2">
    <source>
        <dbReference type="EMBL" id="SUI96871.1"/>
    </source>
</evidence>
<evidence type="ECO:0000256" key="1">
    <source>
        <dbReference type="ARBA" id="ARBA00022679"/>
    </source>
</evidence>
<protein>
    <submittedName>
        <fullName evidence="2">Uncharacterized protein conserved in bacteria</fullName>
    </submittedName>
</protein>
<dbReference type="PANTHER" id="PTHR46401">
    <property type="entry name" value="GLYCOSYLTRANSFERASE WBBK-RELATED"/>
    <property type="match status" value="1"/>
</dbReference>
<accession>A0A380B9P2</accession>